<feature type="region of interest" description="Disordered" evidence="1">
    <location>
        <begin position="184"/>
        <end position="203"/>
    </location>
</feature>
<feature type="compositionally biased region" description="Basic and acidic residues" evidence="1">
    <location>
        <begin position="188"/>
        <end position="197"/>
    </location>
</feature>
<dbReference type="Proteomes" id="UP000695022">
    <property type="component" value="Unplaced"/>
</dbReference>
<evidence type="ECO:0000313" key="3">
    <source>
        <dbReference type="RefSeq" id="XP_014680997.1"/>
    </source>
</evidence>
<keyword evidence="2" id="KW-1185">Reference proteome</keyword>
<reference evidence="3" key="1">
    <citation type="submission" date="2025-08" db="UniProtKB">
        <authorList>
            <consortium name="RefSeq"/>
        </authorList>
    </citation>
    <scope>IDENTIFICATION</scope>
</reference>
<evidence type="ECO:0000256" key="1">
    <source>
        <dbReference type="SAM" id="MobiDB-lite"/>
    </source>
</evidence>
<accession>A0ABM1F976</accession>
<sequence length="203" mass="23021">MCKAKASSAHLGRSLDNHAFLHHSNLNLPEYLALMWALMDIGRGVVACMVATKYKSTRIPYPPSVSNCETFGYGIVPLPPPGGVHEDKGWWVAAAVADHTEMFLPLLESTYISRQAPAELSFQGTRILIPAGHTIHVDWFEVWRCWRYECPYYWVMHAPPPDTFVFSAMTIPIPYETLMDEEWDEDETGHPLDHGYESPEAEE</sequence>
<gene>
    <name evidence="3" type="primary">LOC106820911</name>
</gene>
<protein>
    <submittedName>
        <fullName evidence="3">Uncharacterized protein LOC106820911</fullName>
    </submittedName>
</protein>
<name>A0ABM1F976_PRICU</name>
<proteinExistence type="predicted"/>
<dbReference type="GeneID" id="106820911"/>
<evidence type="ECO:0000313" key="2">
    <source>
        <dbReference type="Proteomes" id="UP000695022"/>
    </source>
</evidence>
<dbReference type="RefSeq" id="XP_014680997.1">
    <property type="nucleotide sequence ID" value="XM_014825511.1"/>
</dbReference>
<organism evidence="2 3">
    <name type="scientific">Priapulus caudatus</name>
    <name type="common">Priapulid worm</name>
    <dbReference type="NCBI Taxonomy" id="37621"/>
    <lineage>
        <taxon>Eukaryota</taxon>
        <taxon>Metazoa</taxon>
        <taxon>Ecdysozoa</taxon>
        <taxon>Scalidophora</taxon>
        <taxon>Priapulida</taxon>
        <taxon>Priapulimorpha</taxon>
        <taxon>Priapulimorphida</taxon>
        <taxon>Priapulidae</taxon>
        <taxon>Priapulus</taxon>
    </lineage>
</organism>